<dbReference type="Gene3D" id="3.30.1180.10">
    <property type="match status" value="1"/>
</dbReference>
<evidence type="ECO:0000313" key="2">
    <source>
        <dbReference type="EMBL" id="UVI34555.1"/>
    </source>
</evidence>
<reference evidence="2" key="1">
    <citation type="submission" date="2022-03" db="EMBL/GenBank/DDBJ databases">
        <title>Brevibacterium spongiae sp. nov., isolated from marine sponge.</title>
        <authorList>
            <person name="Li Z."/>
            <person name="Zhang M."/>
        </authorList>
    </citation>
    <scope>NUCLEOTIDE SEQUENCE</scope>
    <source>
        <strain evidence="2">WHS-Z9</strain>
    </source>
</reference>
<evidence type="ECO:0000313" key="3">
    <source>
        <dbReference type="Proteomes" id="UP001064879"/>
    </source>
</evidence>
<dbReference type="InterPro" id="IPR050270">
    <property type="entry name" value="DegV_domain_contain"/>
</dbReference>
<sequence>MKIGLVTDSTAQLSSAEVDRLEQLTGGLFAAVPLTVLVGGVAFADGEISAGQLCEKMTAGDDVSTSMATPTQFAEAYSTLRSRGAEAIIVITMSGDLSGTRDSAVNAAESEDILIDVVDSRSTSAGQAGAVEVAVAGIRQGLDVESIAGTVADWCASETRTVFVPGSLEHLRRGGRIGAAASLLGRALQIVPVLGLNAGVVVPLARVRTRAKALDKIVALSTAAAEELSEHGPKVAVEIQQAEGEIDDADVVSLTERLSELGVDTRFRTLSTIITAHVGPGTIGVSVQTTP</sequence>
<dbReference type="SUPFAM" id="SSF82549">
    <property type="entry name" value="DAK1/DegV-like"/>
    <property type="match status" value="1"/>
</dbReference>
<dbReference type="NCBIfam" id="TIGR00762">
    <property type="entry name" value="DegV"/>
    <property type="match status" value="1"/>
</dbReference>
<evidence type="ECO:0000256" key="1">
    <source>
        <dbReference type="ARBA" id="ARBA00023121"/>
    </source>
</evidence>
<dbReference type="InterPro" id="IPR043168">
    <property type="entry name" value="DegV_C"/>
</dbReference>
<dbReference type="Proteomes" id="UP001064879">
    <property type="component" value="Chromosome"/>
</dbReference>
<dbReference type="Gene3D" id="3.40.50.10170">
    <property type="match status" value="1"/>
</dbReference>
<protein>
    <submittedName>
        <fullName evidence="2">DegV family protein</fullName>
    </submittedName>
</protein>
<dbReference type="PANTHER" id="PTHR33434">
    <property type="entry name" value="DEGV DOMAIN-CONTAINING PROTEIN DR_1986-RELATED"/>
    <property type="match status" value="1"/>
</dbReference>
<dbReference type="Pfam" id="PF02645">
    <property type="entry name" value="DegV"/>
    <property type="match status" value="1"/>
</dbReference>
<keyword evidence="3" id="KW-1185">Reference proteome</keyword>
<accession>A0ABY5SJU9</accession>
<name>A0ABY5SJU9_9MICO</name>
<dbReference type="EMBL" id="CP093443">
    <property type="protein sequence ID" value="UVI34555.1"/>
    <property type="molecule type" value="Genomic_DNA"/>
</dbReference>
<organism evidence="2 3">
    <name type="scientific">Brevibacterium spongiae</name>
    <dbReference type="NCBI Taxonomy" id="2909672"/>
    <lineage>
        <taxon>Bacteria</taxon>
        <taxon>Bacillati</taxon>
        <taxon>Actinomycetota</taxon>
        <taxon>Actinomycetes</taxon>
        <taxon>Micrococcales</taxon>
        <taxon>Brevibacteriaceae</taxon>
        <taxon>Brevibacterium</taxon>
    </lineage>
</organism>
<proteinExistence type="predicted"/>
<dbReference type="PANTHER" id="PTHR33434:SF2">
    <property type="entry name" value="FATTY ACID-BINDING PROTEIN TM_1468"/>
    <property type="match status" value="1"/>
</dbReference>
<keyword evidence="1" id="KW-0446">Lipid-binding</keyword>
<dbReference type="InterPro" id="IPR003797">
    <property type="entry name" value="DegV"/>
</dbReference>
<dbReference type="RefSeq" id="WP_265417236.1">
    <property type="nucleotide sequence ID" value="NZ_CP093443.1"/>
</dbReference>
<gene>
    <name evidence="2" type="ORF">L1F31_10440</name>
</gene>